<evidence type="ECO:0000313" key="2">
    <source>
        <dbReference type="Proteomes" id="UP000076962"/>
    </source>
</evidence>
<reference evidence="1 2" key="1">
    <citation type="submission" date="2016-05" db="EMBL/GenBank/DDBJ databases">
        <title>Single-cell genome of chain-forming Candidatus Thiomargarita nelsonii and comparison to other large sulfur-oxidizing bacteria.</title>
        <authorList>
            <person name="Winkel M."/>
            <person name="Salman V."/>
            <person name="Woyke T."/>
            <person name="Schulz-Vogt H."/>
            <person name="Richter M."/>
            <person name="Flood B."/>
            <person name="Bailey J."/>
            <person name="Amann R."/>
            <person name="Mussmann M."/>
        </authorList>
    </citation>
    <scope>NUCLEOTIDE SEQUENCE [LARGE SCALE GENOMIC DNA]</scope>
    <source>
        <strain evidence="1 2">THI036</strain>
    </source>
</reference>
<dbReference type="EMBL" id="LUTY01000257">
    <property type="protein sequence ID" value="OAD23615.1"/>
    <property type="molecule type" value="Genomic_DNA"/>
</dbReference>
<sequence length="68" mass="7729">MSLHNHLPKVNYPSMLLETCVICLSLLLNFECVPPSQPWCFGKDEFGQVLRLFMSVPLIPHKSISCLI</sequence>
<dbReference type="AlphaFoldDB" id="A0A176S6F6"/>
<gene>
    <name evidence="1" type="ORF">THIOM_000546</name>
</gene>
<evidence type="ECO:0000313" key="1">
    <source>
        <dbReference type="EMBL" id="OAD23615.1"/>
    </source>
</evidence>
<comment type="caution">
    <text evidence="1">The sequence shown here is derived from an EMBL/GenBank/DDBJ whole genome shotgun (WGS) entry which is preliminary data.</text>
</comment>
<keyword evidence="2" id="KW-1185">Reference proteome</keyword>
<accession>A0A176S6F6</accession>
<name>A0A176S6F6_9GAMM</name>
<organism evidence="1 2">
    <name type="scientific">Candidatus Thiomargarita nelsonii</name>
    <dbReference type="NCBI Taxonomy" id="1003181"/>
    <lineage>
        <taxon>Bacteria</taxon>
        <taxon>Pseudomonadati</taxon>
        <taxon>Pseudomonadota</taxon>
        <taxon>Gammaproteobacteria</taxon>
        <taxon>Thiotrichales</taxon>
        <taxon>Thiotrichaceae</taxon>
        <taxon>Thiomargarita</taxon>
    </lineage>
</organism>
<proteinExistence type="predicted"/>
<dbReference type="Proteomes" id="UP000076962">
    <property type="component" value="Unassembled WGS sequence"/>
</dbReference>
<protein>
    <submittedName>
        <fullName evidence="1">Uncharacterized protein</fullName>
    </submittedName>
</protein>